<reference evidence="6 7" key="1">
    <citation type="submission" date="2018-08" db="EMBL/GenBank/DDBJ databases">
        <title>A genome reference for cultivated species of the human gut microbiota.</title>
        <authorList>
            <person name="Zou Y."/>
            <person name="Xue W."/>
            <person name="Luo G."/>
        </authorList>
    </citation>
    <scope>NUCLEOTIDE SEQUENCE [LARGE SCALE GENOMIC DNA]</scope>
    <source>
        <strain evidence="6 7">AM28-23</strain>
    </source>
</reference>
<evidence type="ECO:0000256" key="3">
    <source>
        <dbReference type="ARBA" id="ARBA00023285"/>
    </source>
</evidence>
<dbReference type="Proteomes" id="UP000283745">
    <property type="component" value="Unassembled WGS sequence"/>
</dbReference>
<dbReference type="SUPFAM" id="SSF52242">
    <property type="entry name" value="Cobalamin (vitamin B12)-binding domain"/>
    <property type="match status" value="1"/>
</dbReference>
<dbReference type="PANTHER" id="PTHR45833">
    <property type="entry name" value="METHIONINE SYNTHASE"/>
    <property type="match status" value="1"/>
</dbReference>
<evidence type="ECO:0000256" key="1">
    <source>
        <dbReference type="ARBA" id="ARBA00010854"/>
    </source>
</evidence>
<dbReference type="Gene3D" id="3.40.50.280">
    <property type="entry name" value="Cobalamin-binding domain"/>
    <property type="match status" value="1"/>
</dbReference>
<comment type="caution">
    <text evidence="6">The sequence shown here is derived from an EMBL/GenBank/DDBJ whole genome shotgun (WGS) entry which is preliminary data.</text>
</comment>
<dbReference type="InterPro" id="IPR006158">
    <property type="entry name" value="Cobalamin-bd"/>
</dbReference>
<dbReference type="InterPro" id="IPR036724">
    <property type="entry name" value="Cobalamin-bd_sf"/>
</dbReference>
<dbReference type="InterPro" id="IPR003759">
    <property type="entry name" value="Cbl-bd_cap"/>
</dbReference>
<name>A0A414JA56_9FIRM</name>
<dbReference type="PANTHER" id="PTHR45833:SF1">
    <property type="entry name" value="METHIONINE SYNTHASE"/>
    <property type="match status" value="1"/>
</dbReference>
<dbReference type="InterPro" id="IPR050554">
    <property type="entry name" value="Met_Synthase/Corrinoid"/>
</dbReference>
<dbReference type="GO" id="GO:0046653">
    <property type="term" value="P:tetrahydrofolate metabolic process"/>
    <property type="evidence" value="ECO:0007669"/>
    <property type="project" value="TreeGrafter"/>
</dbReference>
<comment type="similarity">
    <text evidence="1">Belongs to the methylamine corrinoid protein family.</text>
</comment>
<accession>A0A414JA56</accession>
<feature type="domain" description="B12-binding" evidence="4">
    <location>
        <begin position="90"/>
        <end position="217"/>
    </location>
</feature>
<evidence type="ECO:0000313" key="7">
    <source>
        <dbReference type="Proteomes" id="UP000283745"/>
    </source>
</evidence>
<evidence type="ECO:0000313" key="6">
    <source>
        <dbReference type="EMBL" id="RHE41413.1"/>
    </source>
</evidence>
<dbReference type="GO" id="GO:0046872">
    <property type="term" value="F:metal ion binding"/>
    <property type="evidence" value="ECO:0007669"/>
    <property type="project" value="UniProtKB-KW"/>
</dbReference>
<dbReference type="FunFam" id="3.40.50.280:FF:000003">
    <property type="entry name" value="Dimethylamine methyltransferase corrinoid protein"/>
    <property type="match status" value="1"/>
</dbReference>
<organism evidence="6 7">
    <name type="scientific">Blautia obeum</name>
    <dbReference type="NCBI Taxonomy" id="40520"/>
    <lineage>
        <taxon>Bacteria</taxon>
        <taxon>Bacillati</taxon>
        <taxon>Bacillota</taxon>
        <taxon>Clostridia</taxon>
        <taxon>Lachnospirales</taxon>
        <taxon>Lachnospiraceae</taxon>
        <taxon>Blautia</taxon>
    </lineage>
</organism>
<dbReference type="RefSeq" id="WP_118050148.1">
    <property type="nucleotide sequence ID" value="NZ_CABJFK010000002.1"/>
</dbReference>
<proteinExistence type="inferred from homology"/>
<dbReference type="SMART" id="SM01018">
    <property type="entry name" value="B12-binding_2"/>
    <property type="match status" value="1"/>
</dbReference>
<protein>
    <submittedName>
        <fullName evidence="6">Cobalamin-binding protein</fullName>
    </submittedName>
</protein>
<feature type="domain" description="B12-binding N-terminal" evidence="5">
    <location>
        <begin position="1"/>
        <end position="90"/>
    </location>
</feature>
<dbReference type="InterPro" id="IPR036594">
    <property type="entry name" value="Meth_synthase_dom"/>
</dbReference>
<dbReference type="PROSITE" id="PS51332">
    <property type="entry name" value="B12_BINDING"/>
    <property type="match status" value="1"/>
</dbReference>
<dbReference type="GO" id="GO:0005829">
    <property type="term" value="C:cytosol"/>
    <property type="evidence" value="ECO:0007669"/>
    <property type="project" value="TreeGrafter"/>
</dbReference>
<dbReference type="Pfam" id="PF02310">
    <property type="entry name" value="B12-binding"/>
    <property type="match status" value="1"/>
</dbReference>
<gene>
    <name evidence="6" type="ORF">DW740_03695</name>
</gene>
<dbReference type="CDD" id="cd02070">
    <property type="entry name" value="corrinoid_protein_B12-BD"/>
    <property type="match status" value="1"/>
</dbReference>
<dbReference type="GO" id="GO:0050667">
    <property type="term" value="P:homocysteine metabolic process"/>
    <property type="evidence" value="ECO:0007669"/>
    <property type="project" value="TreeGrafter"/>
</dbReference>
<dbReference type="EMBL" id="QSKF01000002">
    <property type="protein sequence ID" value="RHE41413.1"/>
    <property type="molecule type" value="Genomic_DNA"/>
</dbReference>
<evidence type="ECO:0000259" key="4">
    <source>
        <dbReference type="PROSITE" id="PS51332"/>
    </source>
</evidence>
<dbReference type="AlphaFoldDB" id="A0A414JA56"/>
<dbReference type="Gene3D" id="1.10.1240.10">
    <property type="entry name" value="Methionine synthase domain"/>
    <property type="match status" value="1"/>
</dbReference>
<sequence length="217" mass="23038">MVAEIVNEISEFLQKGRAKNVKKLVQDALDQGVDPKEILNDGLLAGMMIVGGKFKRNEVFVPEVLVAARAMSAGVAILEPKLIEVGNEPIGKAVVGTVKGDLHDIGKNLVVMMLKGAGFEIYDLGTDVDADTFIAKAEEVGADVIGMSALLTTTMPNMKDVIDVLSERGLREKYIVMVGGAPVNESFAEQIGADFYTADATSAAEVAKDAVLKRKAS</sequence>
<dbReference type="Pfam" id="PF02607">
    <property type="entry name" value="B12-binding_2"/>
    <property type="match status" value="1"/>
</dbReference>
<dbReference type="GO" id="GO:0031419">
    <property type="term" value="F:cobalamin binding"/>
    <property type="evidence" value="ECO:0007669"/>
    <property type="project" value="InterPro"/>
</dbReference>
<dbReference type="GO" id="GO:0008705">
    <property type="term" value="F:methionine synthase activity"/>
    <property type="evidence" value="ECO:0007669"/>
    <property type="project" value="TreeGrafter"/>
</dbReference>
<dbReference type="SUPFAM" id="SSF47644">
    <property type="entry name" value="Methionine synthase domain"/>
    <property type="match status" value="1"/>
</dbReference>
<dbReference type="PROSITE" id="PS51337">
    <property type="entry name" value="B12_BINDING_NTER"/>
    <property type="match status" value="1"/>
</dbReference>
<keyword evidence="2" id="KW-0479">Metal-binding</keyword>
<evidence type="ECO:0000256" key="2">
    <source>
        <dbReference type="ARBA" id="ARBA00022723"/>
    </source>
</evidence>
<evidence type="ECO:0000259" key="5">
    <source>
        <dbReference type="PROSITE" id="PS51337"/>
    </source>
</evidence>
<keyword evidence="3" id="KW-0170">Cobalt</keyword>